<comment type="similarity">
    <text evidence="5">Belongs to the VAMP-associated protein (VAP) (TC 9.B.17) family.</text>
</comment>
<dbReference type="InterPro" id="IPR013783">
    <property type="entry name" value="Ig-like_fold"/>
</dbReference>
<keyword evidence="10" id="KW-0175">Coiled coil</keyword>
<dbReference type="FunFam" id="2.60.40.10:FF:000334">
    <property type="entry name" value="vesicle-associated membrane protein-associated protein A isoform X1"/>
    <property type="match status" value="1"/>
</dbReference>
<name>A0AAD1SMS0_PELCU</name>
<accession>A0AAD1SMS0</accession>
<feature type="region of interest" description="Disordered" evidence="16">
    <location>
        <begin position="357"/>
        <end position="383"/>
    </location>
</feature>
<evidence type="ECO:0000256" key="16">
    <source>
        <dbReference type="SAM" id="MobiDB-lite"/>
    </source>
</evidence>
<dbReference type="PANTHER" id="PTHR47978">
    <property type="match status" value="1"/>
</dbReference>
<dbReference type="SMART" id="SM00173">
    <property type="entry name" value="RAS"/>
    <property type="match status" value="1"/>
</dbReference>
<dbReference type="CDD" id="cd01860">
    <property type="entry name" value="Rab5_related"/>
    <property type="match status" value="1"/>
</dbReference>
<feature type="transmembrane region" description="Helical" evidence="17">
    <location>
        <begin position="394"/>
        <end position="412"/>
    </location>
</feature>
<comment type="subcellular location">
    <subcellularLocation>
        <location evidence="3">Cytoplasmic vesicle</location>
        <location evidence="3">Phagosome membrane</location>
        <topology evidence="3">Lipid-anchor</topology>
        <orientation evidence="3">Cytoplasmic side</orientation>
    </subcellularLocation>
    <subcellularLocation>
        <location evidence="2">Early endosome</location>
    </subcellularLocation>
    <subcellularLocation>
        <location evidence="1">Endoplasmic reticulum membrane</location>
        <topology evidence="1">Single-pass type IV membrane protein</topology>
    </subcellularLocation>
</comment>
<keyword evidence="14" id="KW-0636">Prenylation</keyword>
<dbReference type="GO" id="GO:0005525">
    <property type="term" value="F:GTP binding"/>
    <property type="evidence" value="ECO:0007669"/>
    <property type="project" value="UniProtKB-KW"/>
</dbReference>
<evidence type="ECO:0000256" key="17">
    <source>
        <dbReference type="SAM" id="Phobius"/>
    </source>
</evidence>
<evidence type="ECO:0000256" key="9">
    <source>
        <dbReference type="ARBA" id="ARBA00022989"/>
    </source>
</evidence>
<evidence type="ECO:0000256" key="13">
    <source>
        <dbReference type="ARBA" id="ARBA00023288"/>
    </source>
</evidence>
<dbReference type="Pfam" id="PF00071">
    <property type="entry name" value="Ras"/>
    <property type="match status" value="1"/>
</dbReference>
<evidence type="ECO:0000256" key="3">
    <source>
        <dbReference type="ARBA" id="ARBA00004616"/>
    </source>
</evidence>
<dbReference type="SMART" id="SM00174">
    <property type="entry name" value="RHO"/>
    <property type="match status" value="1"/>
</dbReference>
<dbReference type="SUPFAM" id="SSF49354">
    <property type="entry name" value="PapD-like"/>
    <property type="match status" value="1"/>
</dbReference>
<protein>
    <submittedName>
        <fullName evidence="19">Vesicle-associated membrane -associated B C</fullName>
    </submittedName>
</protein>
<keyword evidence="11" id="KW-0342">GTP-binding</keyword>
<dbReference type="PROSITE" id="PS51421">
    <property type="entry name" value="RAS"/>
    <property type="match status" value="1"/>
</dbReference>
<evidence type="ECO:0000313" key="19">
    <source>
        <dbReference type="EMBL" id="CAH2303232.1"/>
    </source>
</evidence>
<dbReference type="Gene3D" id="2.60.40.10">
    <property type="entry name" value="Immunoglobulins"/>
    <property type="match status" value="1"/>
</dbReference>
<dbReference type="InterPro" id="IPR000535">
    <property type="entry name" value="MSP_dom"/>
</dbReference>
<organism evidence="19 20">
    <name type="scientific">Pelobates cultripes</name>
    <name type="common">Western spadefoot toad</name>
    <dbReference type="NCBI Taxonomy" id="61616"/>
    <lineage>
        <taxon>Eukaryota</taxon>
        <taxon>Metazoa</taxon>
        <taxon>Chordata</taxon>
        <taxon>Craniata</taxon>
        <taxon>Vertebrata</taxon>
        <taxon>Euteleostomi</taxon>
        <taxon>Amphibia</taxon>
        <taxon>Batrachia</taxon>
        <taxon>Anura</taxon>
        <taxon>Pelobatoidea</taxon>
        <taxon>Pelobatidae</taxon>
        <taxon>Pelobates</taxon>
    </lineage>
</organism>
<keyword evidence="6 17" id="KW-0812">Transmembrane</keyword>
<dbReference type="FunFam" id="3.40.50.300:FF:000346">
    <property type="entry name" value="RAB31, member RAS oncogene family"/>
    <property type="match status" value="1"/>
</dbReference>
<dbReference type="GO" id="GO:0005769">
    <property type="term" value="C:early endosome"/>
    <property type="evidence" value="ECO:0007669"/>
    <property type="project" value="UniProtKB-SubCell"/>
</dbReference>
<evidence type="ECO:0000259" key="18">
    <source>
        <dbReference type="PROSITE" id="PS50202"/>
    </source>
</evidence>
<evidence type="ECO:0000256" key="7">
    <source>
        <dbReference type="ARBA" id="ARBA00022741"/>
    </source>
</evidence>
<dbReference type="Pfam" id="PF00635">
    <property type="entry name" value="Motile_Sperm"/>
    <property type="match status" value="1"/>
</dbReference>
<dbReference type="InterPro" id="IPR001806">
    <property type="entry name" value="Small_GTPase"/>
</dbReference>
<sequence length="413" mass="46550">MALRELKVCLLGDTGVGKSSIVWRFVEDSFDPNINPTIGASFMTKTVQYQNELHKFLIWDTAGQERFRALAPMYYRGSTAAIIVYDITKEETFMTLKNWVKELRQHGPPNIVVAIAGNKCDLNDVREVLEKDAKDYCDTINAVFVETSAKNAININELFIEISRRIPSANSSATSGKGFKLRRQSSEAERPFTDVVTTTLKLTNPIEKKVCFKVKTTAPRRYCVRPNSGLIEGGSSVNVSVMLQPFDYDPNEKSKHKFMVQSMVAPSDTTDMEAVWKEAKPEELMDSKLRCQFELPSENEKPHEGEINQVISNTVTKTESSTLSKSISSNLDDGEYKRLLDDHKRLQTEIQRLREENKQVKEEDGLRMRKPQTANNPLSSSSTLAKEEGLNTRILALIILFFIIGVIVGKVAL</sequence>
<keyword evidence="7" id="KW-0547">Nucleotide-binding</keyword>
<dbReference type="PROSITE" id="PS50202">
    <property type="entry name" value="MSP"/>
    <property type="match status" value="1"/>
</dbReference>
<dbReference type="GO" id="GO:0030670">
    <property type="term" value="C:phagocytic vesicle membrane"/>
    <property type="evidence" value="ECO:0007669"/>
    <property type="project" value="UniProtKB-SubCell"/>
</dbReference>
<dbReference type="AlphaFoldDB" id="A0AAD1SMS0"/>
<dbReference type="EMBL" id="OW240917">
    <property type="protein sequence ID" value="CAH2303232.1"/>
    <property type="molecule type" value="Genomic_DNA"/>
</dbReference>
<evidence type="ECO:0000256" key="11">
    <source>
        <dbReference type="ARBA" id="ARBA00023134"/>
    </source>
</evidence>
<keyword evidence="15" id="KW-0968">Cytoplasmic vesicle</keyword>
<feature type="domain" description="MSP" evidence="18">
    <location>
        <begin position="157"/>
        <end position="294"/>
    </location>
</feature>
<evidence type="ECO:0000256" key="6">
    <source>
        <dbReference type="ARBA" id="ARBA00022692"/>
    </source>
</evidence>
<dbReference type="SMART" id="SM00176">
    <property type="entry name" value="RAN"/>
    <property type="match status" value="1"/>
</dbReference>
<evidence type="ECO:0000256" key="15">
    <source>
        <dbReference type="ARBA" id="ARBA00023329"/>
    </source>
</evidence>
<dbReference type="InterPro" id="IPR027417">
    <property type="entry name" value="P-loop_NTPase"/>
</dbReference>
<keyword evidence="8" id="KW-0967">Endosome</keyword>
<dbReference type="InterPro" id="IPR005225">
    <property type="entry name" value="Small_GTP-bd"/>
</dbReference>
<evidence type="ECO:0000256" key="4">
    <source>
        <dbReference type="ARBA" id="ARBA00006270"/>
    </source>
</evidence>
<feature type="compositionally biased region" description="Basic and acidic residues" evidence="16">
    <location>
        <begin position="357"/>
        <end position="367"/>
    </location>
</feature>
<evidence type="ECO:0000256" key="1">
    <source>
        <dbReference type="ARBA" id="ARBA00004163"/>
    </source>
</evidence>
<evidence type="ECO:0000256" key="12">
    <source>
        <dbReference type="ARBA" id="ARBA00023136"/>
    </source>
</evidence>
<evidence type="ECO:0000256" key="14">
    <source>
        <dbReference type="ARBA" id="ARBA00023289"/>
    </source>
</evidence>
<dbReference type="GO" id="GO:0005789">
    <property type="term" value="C:endoplasmic reticulum membrane"/>
    <property type="evidence" value="ECO:0007669"/>
    <property type="project" value="UniProtKB-SubCell"/>
</dbReference>
<keyword evidence="13" id="KW-0449">Lipoprotein</keyword>
<evidence type="ECO:0000256" key="5">
    <source>
        <dbReference type="ARBA" id="ARBA00008932"/>
    </source>
</evidence>
<reference evidence="19" key="1">
    <citation type="submission" date="2022-03" db="EMBL/GenBank/DDBJ databases">
        <authorList>
            <person name="Alioto T."/>
            <person name="Alioto T."/>
            <person name="Gomez Garrido J."/>
        </authorList>
    </citation>
    <scope>NUCLEOTIDE SEQUENCE</scope>
</reference>
<gene>
    <name evidence="19" type="ORF">PECUL_23A013100</name>
</gene>
<keyword evidence="12 17" id="KW-0472">Membrane</keyword>
<dbReference type="PROSITE" id="PS51417">
    <property type="entry name" value="ARF"/>
    <property type="match status" value="1"/>
</dbReference>
<dbReference type="NCBIfam" id="TIGR00231">
    <property type="entry name" value="small_GTP"/>
    <property type="match status" value="1"/>
</dbReference>
<evidence type="ECO:0000256" key="8">
    <source>
        <dbReference type="ARBA" id="ARBA00022753"/>
    </source>
</evidence>
<dbReference type="Proteomes" id="UP001295444">
    <property type="component" value="Chromosome 06"/>
</dbReference>
<proteinExistence type="inferred from homology"/>
<evidence type="ECO:0000256" key="2">
    <source>
        <dbReference type="ARBA" id="ARBA00004412"/>
    </source>
</evidence>
<keyword evidence="9 17" id="KW-1133">Transmembrane helix</keyword>
<dbReference type="InterPro" id="IPR008962">
    <property type="entry name" value="PapD-like_sf"/>
</dbReference>
<comment type="similarity">
    <text evidence="4">Belongs to the small GTPase superfamily. Rab family.</text>
</comment>
<keyword evidence="20" id="KW-1185">Reference proteome</keyword>
<feature type="compositionally biased region" description="Polar residues" evidence="16">
    <location>
        <begin position="372"/>
        <end position="383"/>
    </location>
</feature>
<dbReference type="SUPFAM" id="SSF52540">
    <property type="entry name" value="P-loop containing nucleoside triphosphate hydrolases"/>
    <property type="match status" value="1"/>
</dbReference>
<dbReference type="PROSITE" id="PS51419">
    <property type="entry name" value="RAB"/>
    <property type="match status" value="1"/>
</dbReference>
<evidence type="ECO:0000313" key="20">
    <source>
        <dbReference type="Proteomes" id="UP001295444"/>
    </source>
</evidence>
<dbReference type="Gene3D" id="3.40.50.300">
    <property type="entry name" value="P-loop containing nucleotide triphosphate hydrolases"/>
    <property type="match status" value="1"/>
</dbReference>
<dbReference type="PRINTS" id="PR00449">
    <property type="entry name" value="RASTRNSFRMNG"/>
</dbReference>
<dbReference type="GO" id="GO:0003924">
    <property type="term" value="F:GTPase activity"/>
    <property type="evidence" value="ECO:0007669"/>
    <property type="project" value="InterPro"/>
</dbReference>
<dbReference type="SMART" id="SM00175">
    <property type="entry name" value="RAB"/>
    <property type="match status" value="1"/>
</dbReference>
<evidence type="ECO:0000256" key="10">
    <source>
        <dbReference type="ARBA" id="ARBA00023054"/>
    </source>
</evidence>